<dbReference type="GO" id="GO:0005524">
    <property type="term" value="F:ATP binding"/>
    <property type="evidence" value="ECO:0007669"/>
    <property type="project" value="UniProtKB-KW"/>
</dbReference>
<dbReference type="PANTHER" id="PTHR47550:SF1">
    <property type="entry name" value="DUAL SPECIFICITY PROTEIN PHOSPHATASE PPS1"/>
    <property type="match status" value="1"/>
</dbReference>
<reference evidence="7" key="1">
    <citation type="submission" date="2016-04" db="EMBL/GenBank/DDBJ databases">
        <authorList>
            <person name="Evans L.H."/>
            <person name="Alamgir A."/>
            <person name="Owens N."/>
            <person name="Weber N.D."/>
            <person name="Virtaneva K."/>
            <person name="Barbian K."/>
            <person name="Babar A."/>
            <person name="Rosenke K."/>
        </authorList>
    </citation>
    <scope>NUCLEOTIDE SEQUENCE [LARGE SCALE GENOMIC DNA]</scope>
    <source>
        <strain evidence="7">CBS 101.48</strain>
    </source>
</reference>
<dbReference type="InterPro" id="IPR016130">
    <property type="entry name" value="Tyr_Pase_AS"/>
</dbReference>
<keyword evidence="2" id="KW-0378">Hydrolase</keyword>
<organism evidence="7">
    <name type="scientific">Absidia glauca</name>
    <name type="common">Pin mould</name>
    <dbReference type="NCBI Taxonomy" id="4829"/>
    <lineage>
        <taxon>Eukaryota</taxon>
        <taxon>Fungi</taxon>
        <taxon>Fungi incertae sedis</taxon>
        <taxon>Mucoromycota</taxon>
        <taxon>Mucoromycotina</taxon>
        <taxon>Mucoromycetes</taxon>
        <taxon>Mucorales</taxon>
        <taxon>Cunninghamellaceae</taxon>
        <taxon>Absidia</taxon>
    </lineage>
</organism>
<dbReference type="Gene3D" id="3.30.420.40">
    <property type="match status" value="2"/>
</dbReference>
<dbReference type="Pfam" id="PF00012">
    <property type="entry name" value="HSP70"/>
    <property type="match status" value="1"/>
</dbReference>
<dbReference type="PROSITE" id="PS50056">
    <property type="entry name" value="TYR_PHOSPHATASE_2"/>
    <property type="match status" value="2"/>
</dbReference>
<keyword evidence="4" id="KW-0904">Protein phosphatase</keyword>
<dbReference type="PROSITE" id="PS00383">
    <property type="entry name" value="TYR_PHOSPHATASE_1"/>
    <property type="match status" value="1"/>
</dbReference>
<keyword evidence="3" id="KW-0067">ATP-binding</keyword>
<dbReference type="PROSITE" id="PS50054">
    <property type="entry name" value="TYR_PHOSPHATASE_DUAL"/>
    <property type="match status" value="1"/>
</dbReference>
<proteinExistence type="predicted"/>
<evidence type="ECO:0000313" key="8">
    <source>
        <dbReference type="Proteomes" id="UP000078561"/>
    </source>
</evidence>
<evidence type="ECO:0000256" key="4">
    <source>
        <dbReference type="ARBA" id="ARBA00022912"/>
    </source>
</evidence>
<gene>
    <name evidence="7" type="primary">ABSGL_00125.1 scaffold 298</name>
</gene>
<dbReference type="InterPro" id="IPR043129">
    <property type="entry name" value="ATPase_NBD"/>
</dbReference>
<dbReference type="InterPro" id="IPR013126">
    <property type="entry name" value="Hsp_70_fam"/>
</dbReference>
<feature type="domain" description="Tyrosine-protein phosphatase" evidence="5">
    <location>
        <begin position="675"/>
        <end position="819"/>
    </location>
</feature>
<dbReference type="GO" id="GO:0008138">
    <property type="term" value="F:protein tyrosine/serine/threonine phosphatase activity"/>
    <property type="evidence" value="ECO:0007669"/>
    <property type="project" value="TreeGrafter"/>
</dbReference>
<evidence type="ECO:0000259" key="5">
    <source>
        <dbReference type="PROSITE" id="PS50054"/>
    </source>
</evidence>
<keyword evidence="8" id="KW-1185">Reference proteome</keyword>
<sequence length="1387" mass="157698">MNHSSSMPLSEAITVSSLSSTYDECTTSMDARITTAQVAETTKIANMTTDDDSNKLVAPSVRGGVIPSDPGSPSDEDNLFDVPAELLQHPKQLSLGNSSGGRSTTVFRISAQQYIDLQANYAKHPLPSDSLLFPWLHGVNGSNYQECLFFGVRRMVVPKHRGLVLIHATDIDKDRSNSVSSDVVGTPPSALRSRLVQSFLPQDILTLRHEQNLEEDWVFRDAISTKETPGIHLRNFKIQSWRYASISDIVVYGDQAETIAHRVSMAQRHIFEERKLYHQRLHKSSGRRAVRNSNDIIYRIFIIEDTIDTFERCFPGLVWYNSNGLLLNDISLLEREKMEMRKMSSAKELTKNVWLGNTYDVPASINRDEYSDDMNEDIQEDGIPTANEDEENPNRYSVCIECHDLSDMPLPSILTLARETLNELGQDELPSELIHLDMYSTGSIIDTAEQMSSFLENLTQLLQFMDEISRSGRRILIHCADGYTETSVLSLAWLMFKNKFSLPKAYLYLQDQRSFFVVSSDIPFLQAIEQRLHNSSTTISTHHQKAIECSTQHQKRKREGTAKLEISASLPSLQLYDTVLHTNSTTQQAHHKVHIRSLYDDQYINSISNDLTVNADSSMVYDSMDEEETGIDESIVIKRNQNERYPTLPLQLSMSCHEQMAEHQWFFSPRFEGSFPSRIMPFLYLGNLNHATNPAMLKALGITHVVSVGENANLNPNHFKLLYLDNLYDDGIDSIRNRYDEAMAFIDEAFTRKTRCLVHCRVGVSRSAAITICYVMHYFQTMSLSDAYIFVRARRLNVIIQPNLKFMYEMLQLEQSLLGKVNLTWPVLCHQIHLLNETPKQNNNVYPKVTDRAKYNKSGRPISHITTHPFLKYSFRHQTPTLNFYQGNSNQMTQWGNAARLEMQRPTARNSVLLKQYKLYLDENIAKDLPPLPNGLTIVDAIADYLHAFHEHVVNELKKGFARNYGQHQFRYCLTVPAMWSDRAKATMREAAIKAGLIEENDHRDRLMLISEPEAAALYCEKKCEQFDLRHGDKFMICDAGGGTVDLIVFEIDERSGRKLRESTKGHGQSCGSVFLDRRMRKLLKKKFKEYLSSIPASAFETMMDTFVDLIKPQFDGVEDQFISLPASMNLESLTNPSIGLEDGMLCIAASELKNEVFEPVFNEVLALIEDQLIKAGTMQAVFLVGGFGSSNYLFERVHQEFSGRVGLVAVPPRCELAVVRGAVYFGLNPRVVQTRIPRSWYGIDTTTTFEEGIDPPSYKIVRADGSVRCDNRFSVYVRRGQPLGKLYNTVHPWYVFNAAFISQQIDIDNCVSKDFFAYYPHHTTCTLYAADTEDKPRYTTSPGVRKIANFTIPMPALTGVMEGEKVDLSIKMYFGEVELRVEGIAQ</sequence>
<dbReference type="Pfam" id="PF00782">
    <property type="entry name" value="DSPc"/>
    <property type="match status" value="2"/>
</dbReference>
<dbReference type="InterPro" id="IPR000340">
    <property type="entry name" value="Dual-sp_phosphatase_cat-dom"/>
</dbReference>
<evidence type="ECO:0000256" key="1">
    <source>
        <dbReference type="ARBA" id="ARBA00022741"/>
    </source>
</evidence>
<dbReference type="GO" id="GO:0140662">
    <property type="term" value="F:ATP-dependent protein folding chaperone"/>
    <property type="evidence" value="ECO:0007669"/>
    <property type="project" value="InterPro"/>
</dbReference>
<feature type="domain" description="Tyrosine specific protein phosphatases" evidence="6">
    <location>
        <begin position="452"/>
        <end position="524"/>
    </location>
</feature>
<evidence type="ECO:0000256" key="3">
    <source>
        <dbReference type="ARBA" id="ARBA00022840"/>
    </source>
</evidence>
<evidence type="ECO:0000313" key="7">
    <source>
        <dbReference type="EMBL" id="SAL94835.1"/>
    </source>
</evidence>
<dbReference type="STRING" id="4829.A0A163IQJ7"/>
<dbReference type="InParanoid" id="A0A163IQJ7"/>
<keyword evidence="1" id="KW-0547">Nucleotide-binding</keyword>
<dbReference type="Gene3D" id="3.90.640.10">
    <property type="entry name" value="Actin, Chain A, domain 4"/>
    <property type="match status" value="1"/>
</dbReference>
<dbReference type="SUPFAM" id="SSF53067">
    <property type="entry name" value="Actin-like ATPase domain"/>
    <property type="match status" value="2"/>
</dbReference>
<dbReference type="InterPro" id="IPR029021">
    <property type="entry name" value="Prot-tyrosine_phosphatase-like"/>
</dbReference>
<feature type="domain" description="Tyrosine specific protein phosphatases" evidence="6">
    <location>
        <begin position="729"/>
        <end position="806"/>
    </location>
</feature>
<evidence type="ECO:0000256" key="2">
    <source>
        <dbReference type="ARBA" id="ARBA00022801"/>
    </source>
</evidence>
<protein>
    <submittedName>
        <fullName evidence="7">Uncharacterized protein</fullName>
    </submittedName>
</protein>
<dbReference type="Gene3D" id="3.90.190.10">
    <property type="entry name" value="Protein tyrosine phosphatase superfamily"/>
    <property type="match status" value="2"/>
</dbReference>
<dbReference type="EMBL" id="LT550008">
    <property type="protein sequence ID" value="SAL94835.1"/>
    <property type="molecule type" value="Genomic_DNA"/>
</dbReference>
<dbReference type="OrthoDB" id="2963168at2759"/>
<dbReference type="InterPro" id="IPR000387">
    <property type="entry name" value="Tyr_Pase_dom"/>
</dbReference>
<dbReference type="Proteomes" id="UP000078561">
    <property type="component" value="Unassembled WGS sequence"/>
</dbReference>
<dbReference type="InterPro" id="IPR020422">
    <property type="entry name" value="TYR_PHOSPHATASE_DUAL_dom"/>
</dbReference>
<dbReference type="GO" id="GO:0005634">
    <property type="term" value="C:nucleus"/>
    <property type="evidence" value="ECO:0007669"/>
    <property type="project" value="GOC"/>
</dbReference>
<dbReference type="SUPFAM" id="SSF52799">
    <property type="entry name" value="(Phosphotyrosine protein) phosphatases II"/>
    <property type="match status" value="2"/>
</dbReference>
<name>A0A163IQJ7_ABSGL</name>
<accession>A0A163IQJ7</accession>
<dbReference type="GO" id="GO:0033260">
    <property type="term" value="P:nuclear DNA replication"/>
    <property type="evidence" value="ECO:0007669"/>
    <property type="project" value="TreeGrafter"/>
</dbReference>
<dbReference type="SMART" id="SM00195">
    <property type="entry name" value="DSPc"/>
    <property type="match status" value="1"/>
</dbReference>
<evidence type="ECO:0000259" key="6">
    <source>
        <dbReference type="PROSITE" id="PS50056"/>
    </source>
</evidence>
<dbReference type="InterPro" id="IPR053239">
    <property type="entry name" value="Dual_spec_PTase"/>
</dbReference>
<dbReference type="PANTHER" id="PTHR47550">
    <property type="entry name" value="DUAL SPECIFICITY PROTEIN PHOSPHATASE PPS1"/>
    <property type="match status" value="1"/>
</dbReference>